<dbReference type="AlphaFoldDB" id="A0A6A6LJ16"/>
<evidence type="ECO:0000256" key="1">
    <source>
        <dbReference type="ARBA" id="ARBA00023002"/>
    </source>
</evidence>
<dbReference type="PANTHER" id="PTHR43207">
    <property type="entry name" value="AROGENATE DEHYDROGENASE-RELATED"/>
    <property type="match status" value="1"/>
</dbReference>
<dbReference type="GO" id="GO:0004665">
    <property type="term" value="F:prephenate dehydrogenase (NADP+) activity"/>
    <property type="evidence" value="ECO:0007669"/>
    <property type="project" value="InterPro"/>
</dbReference>
<dbReference type="InterPro" id="IPR059064">
    <property type="entry name" value="TYRAAT2_C"/>
</dbReference>
<dbReference type="GO" id="GO:0033730">
    <property type="term" value="F:arogenate dehydrogenase (NADP+) activity"/>
    <property type="evidence" value="ECO:0007669"/>
    <property type="project" value="InterPro"/>
</dbReference>
<dbReference type="GO" id="GO:0006571">
    <property type="term" value="P:tyrosine biosynthetic process"/>
    <property type="evidence" value="ECO:0007669"/>
    <property type="project" value="InterPro"/>
</dbReference>
<dbReference type="Pfam" id="PF26213">
    <property type="entry name" value="TYRAAT1_C"/>
    <property type="match status" value="1"/>
</dbReference>
<protein>
    <recommendedName>
        <fullName evidence="2">Prephenate/arogenate dehydrogenase domain-containing protein</fullName>
    </recommendedName>
</protein>
<dbReference type="Pfam" id="PF02153">
    <property type="entry name" value="PDH_N"/>
    <property type="match status" value="1"/>
</dbReference>
<dbReference type="PROSITE" id="PS51176">
    <property type="entry name" value="PDH_ADH"/>
    <property type="match status" value="1"/>
</dbReference>
<name>A0A6A6LJ16_HEVBR</name>
<evidence type="ECO:0000313" key="4">
    <source>
        <dbReference type="Proteomes" id="UP000467840"/>
    </source>
</evidence>
<dbReference type="InterPro" id="IPR046826">
    <property type="entry name" value="PDH_N"/>
</dbReference>
<dbReference type="PANTHER" id="PTHR43207:SF4">
    <property type="entry name" value="AROGENATE DEHYDROGENASE 2, CHLOROPLASTIC"/>
    <property type="match status" value="1"/>
</dbReference>
<dbReference type="Proteomes" id="UP000467840">
    <property type="component" value="Chromosome 4"/>
</dbReference>
<organism evidence="3 4">
    <name type="scientific">Hevea brasiliensis</name>
    <name type="common">Para rubber tree</name>
    <name type="synonym">Siphonia brasiliensis</name>
    <dbReference type="NCBI Taxonomy" id="3981"/>
    <lineage>
        <taxon>Eukaryota</taxon>
        <taxon>Viridiplantae</taxon>
        <taxon>Streptophyta</taxon>
        <taxon>Embryophyta</taxon>
        <taxon>Tracheophyta</taxon>
        <taxon>Spermatophyta</taxon>
        <taxon>Magnoliopsida</taxon>
        <taxon>eudicotyledons</taxon>
        <taxon>Gunneridae</taxon>
        <taxon>Pentapetalae</taxon>
        <taxon>rosids</taxon>
        <taxon>fabids</taxon>
        <taxon>Malpighiales</taxon>
        <taxon>Euphorbiaceae</taxon>
        <taxon>Crotonoideae</taxon>
        <taxon>Micrandreae</taxon>
        <taxon>Hevea</taxon>
    </lineage>
</organism>
<dbReference type="EMBL" id="JAAGAX010000010">
    <property type="protein sequence ID" value="KAF2301422.1"/>
    <property type="molecule type" value="Genomic_DNA"/>
</dbReference>
<dbReference type="InterPro" id="IPR036291">
    <property type="entry name" value="NAD(P)-bd_dom_sf"/>
</dbReference>
<sequence>MLSFSYTKSRSSRFLPFHFPPFLPSFFHSVSLPLPLNPPKSSHLRLLHLPLRIRSIDAAQPYDYESQLKSRHLKSQSLKIAIIGFGNFGQFLAKTLSRQGHTLLTYSRTNYSDVAKKLGVTFYSNPHDLCESHPEVLILCTSILSTEKVLKSFPFQRLKRSTLFVDVLSVKEFAKNILLKYLPVEFDILCTHPMFGPESGKTSWLGLPFVYDKVRIGNEEERMNRYAAGSQFVTHTMGRVLEKFGLESSPINTKGYETLLDLVENTAGDSFELYYGLFMYNQNAMEQLERLDMAFEAIKKELFGKLHQVYRRQLFGTADGLEERPKIQKLLHNGAPVEPSTDTREQERS</sequence>
<accession>A0A6A6LJ16</accession>
<dbReference type="Gene3D" id="3.40.50.720">
    <property type="entry name" value="NAD(P)-binding Rossmann-like Domain"/>
    <property type="match status" value="1"/>
</dbReference>
<dbReference type="InterPro" id="IPR003099">
    <property type="entry name" value="Prephen_DH"/>
</dbReference>
<feature type="domain" description="Prephenate/arogenate dehydrogenase" evidence="2">
    <location>
        <begin position="78"/>
        <end position="349"/>
    </location>
</feature>
<evidence type="ECO:0000259" key="2">
    <source>
        <dbReference type="PROSITE" id="PS51176"/>
    </source>
</evidence>
<dbReference type="SUPFAM" id="SSF51735">
    <property type="entry name" value="NAD(P)-binding Rossmann-fold domains"/>
    <property type="match status" value="1"/>
</dbReference>
<proteinExistence type="predicted"/>
<keyword evidence="1" id="KW-0560">Oxidoreductase</keyword>
<gene>
    <name evidence="3" type="ORF">GH714_023986</name>
</gene>
<dbReference type="GO" id="GO:0008977">
    <property type="term" value="F:prephenate dehydrogenase (NAD+) activity"/>
    <property type="evidence" value="ECO:0007669"/>
    <property type="project" value="InterPro"/>
</dbReference>
<dbReference type="GO" id="GO:0070403">
    <property type="term" value="F:NAD+ binding"/>
    <property type="evidence" value="ECO:0007669"/>
    <property type="project" value="InterPro"/>
</dbReference>
<keyword evidence="4" id="KW-1185">Reference proteome</keyword>
<evidence type="ECO:0000313" key="3">
    <source>
        <dbReference type="EMBL" id="KAF2301422.1"/>
    </source>
</evidence>
<dbReference type="InterPro" id="IPR045011">
    <property type="entry name" value="TYRAAT1/2"/>
</dbReference>
<reference evidence="3 4" key="1">
    <citation type="journal article" date="2020" name="Mol. Plant">
        <title>The Chromosome-Based Rubber Tree Genome Provides New Insights into Spurge Genome Evolution and Rubber Biosynthesis.</title>
        <authorList>
            <person name="Liu J."/>
            <person name="Shi C."/>
            <person name="Shi C.C."/>
            <person name="Li W."/>
            <person name="Zhang Q.J."/>
            <person name="Zhang Y."/>
            <person name="Li K."/>
            <person name="Lu H.F."/>
            <person name="Shi C."/>
            <person name="Zhu S.T."/>
            <person name="Xiao Z.Y."/>
            <person name="Nan H."/>
            <person name="Yue Y."/>
            <person name="Zhu X.G."/>
            <person name="Wu Y."/>
            <person name="Hong X.N."/>
            <person name="Fan G.Y."/>
            <person name="Tong Y."/>
            <person name="Zhang D."/>
            <person name="Mao C.L."/>
            <person name="Liu Y.L."/>
            <person name="Hao S.J."/>
            <person name="Liu W.Q."/>
            <person name="Lv M.Q."/>
            <person name="Zhang H.B."/>
            <person name="Liu Y."/>
            <person name="Hu-Tang G.R."/>
            <person name="Wang J.P."/>
            <person name="Wang J.H."/>
            <person name="Sun Y.H."/>
            <person name="Ni S.B."/>
            <person name="Chen W.B."/>
            <person name="Zhang X.C."/>
            <person name="Jiao Y.N."/>
            <person name="Eichler E.E."/>
            <person name="Li G.H."/>
            <person name="Liu X."/>
            <person name="Gao L.Z."/>
        </authorList>
    </citation>
    <scope>NUCLEOTIDE SEQUENCE [LARGE SCALE GENOMIC DNA]</scope>
    <source>
        <strain evidence="4">cv. GT1</strain>
        <tissue evidence="3">Leaf</tissue>
    </source>
</reference>
<comment type="caution">
    <text evidence="3">The sequence shown here is derived from an EMBL/GenBank/DDBJ whole genome shotgun (WGS) entry which is preliminary data.</text>
</comment>